<dbReference type="SUPFAM" id="SSF53623">
    <property type="entry name" value="MurD-like peptide ligases, catalytic domain"/>
    <property type="match status" value="1"/>
</dbReference>
<dbReference type="InterPro" id="IPR043703">
    <property type="entry name" value="Lipid_II_synth_MurT"/>
</dbReference>
<dbReference type="GO" id="GO:0008270">
    <property type="term" value="F:zinc ion binding"/>
    <property type="evidence" value="ECO:0007669"/>
    <property type="project" value="UniProtKB-UniRule"/>
</dbReference>
<protein>
    <recommendedName>
        <fullName evidence="2">Lipid II isoglutaminyl synthase (glutamine-hydrolyzing) subunit MurT</fullName>
        <ecNumber evidence="2">6.3.5.13</ecNumber>
    </recommendedName>
</protein>
<dbReference type="Gene3D" id="3.40.1190.10">
    <property type="entry name" value="Mur-like, catalytic domain"/>
    <property type="match status" value="1"/>
</dbReference>
<keyword evidence="2" id="KW-0133">Cell shape</keyword>
<comment type="similarity">
    <text evidence="2">Belongs to the MurCDEF family. MurT subfamily.</text>
</comment>
<feature type="binding site" evidence="2">
    <location>
        <position position="209"/>
    </location>
    <ligand>
        <name>Zn(2+)</name>
        <dbReference type="ChEBI" id="CHEBI:29105"/>
    </ligand>
</feature>
<feature type="domain" description="Lipid II isoglutaminyl synthase (glutamine-hydrolyzing) subunit MurT C-terminal" evidence="4">
    <location>
        <begin position="323"/>
        <end position="433"/>
    </location>
</feature>
<keyword evidence="2" id="KW-0862">Zinc</keyword>
<comment type="subunit">
    <text evidence="2">Forms a heterodimer with GatD.</text>
</comment>
<proteinExistence type="inferred from homology"/>
<dbReference type="GO" id="GO:0005524">
    <property type="term" value="F:ATP binding"/>
    <property type="evidence" value="ECO:0007669"/>
    <property type="project" value="UniProtKB-UniRule"/>
</dbReference>
<keyword evidence="2" id="KW-0479">Metal-binding</keyword>
<comment type="catalytic activity">
    <reaction evidence="2">
        <text>beta-D-GlcNAc-(1-&gt;4)-Mur2Ac(oyl-L-Ala-gamma-D-Glu-L-Lys-D-Ala-D-Ala)-di-trans,octa-cis-undecaprenyl diphosphate + ATP = beta-D-GlcNAc-(1-&gt;4)-Mur2Ac(oyl-L-Ala-gamma-D-O-P-Glu-L-Lys-D-Ala-D-Ala)-di-trans,octa-cis-undecaprenyl diphosphate + ADP</text>
        <dbReference type="Rhea" id="RHEA:59488"/>
        <dbReference type="ChEBI" id="CHEBI:30616"/>
        <dbReference type="ChEBI" id="CHEBI:60033"/>
        <dbReference type="ChEBI" id="CHEBI:143132"/>
        <dbReference type="ChEBI" id="CHEBI:456216"/>
    </reaction>
</comment>
<evidence type="ECO:0000259" key="4">
    <source>
        <dbReference type="Pfam" id="PF08353"/>
    </source>
</evidence>
<feature type="active site" evidence="2">
    <location>
        <position position="359"/>
    </location>
</feature>
<dbReference type="PANTHER" id="PTHR23135:SF7">
    <property type="entry name" value="LIPID II ISOGLUTAMINYL SYNTHASE (GLUTAMINE-HYDROLYZING) SUBUNIT MURT"/>
    <property type="match status" value="1"/>
</dbReference>
<keyword evidence="2" id="KW-0547">Nucleotide-binding</keyword>
<dbReference type="STRING" id="33036.HMPREF3200_01262"/>
<dbReference type="AlphaFoldDB" id="A0A133KDF4"/>
<dbReference type="PATRIC" id="fig|33036.3.peg.1250"/>
<keyword evidence="6" id="KW-1185">Reference proteome</keyword>
<keyword evidence="2" id="KW-0961">Cell wall biogenesis/degradation</keyword>
<dbReference type="EMBL" id="LRPM01000047">
    <property type="protein sequence ID" value="KWZ77608.1"/>
    <property type="molecule type" value="Genomic_DNA"/>
</dbReference>
<comment type="catalytic activity">
    <reaction evidence="2">
        <text>beta-D-GlcNAc-(1-&gt;4)-Mur2Ac(oyl-L-Ala-gamma-D-O-P-Glu-L-Lys-D-Ala-D-Ala)-di-trans,octa-cis-undecaprenyl diphosphate + NH4(+) = beta-D-GlcNAc-(1-&gt;4)-Mur2Ac(oyl-L-Ala-D-isoglutaminyl-L-Lys-D-Ala-D-Ala)-di-trans,octa-cis-undecaprenyl diphosphate + phosphate + H(+)</text>
        <dbReference type="Rhea" id="RHEA:57932"/>
        <dbReference type="ChEBI" id="CHEBI:15378"/>
        <dbReference type="ChEBI" id="CHEBI:28938"/>
        <dbReference type="ChEBI" id="CHEBI:43474"/>
        <dbReference type="ChEBI" id="CHEBI:62233"/>
        <dbReference type="ChEBI" id="CHEBI:143132"/>
    </reaction>
</comment>
<gene>
    <name evidence="2" type="primary">murT</name>
    <name evidence="5" type="ORF">HMPREF3200_01262</name>
</gene>
<keyword evidence="2" id="KW-0573">Peptidoglycan synthesis</keyword>
<dbReference type="RefSeq" id="WP_060929543.1">
    <property type="nucleotide sequence ID" value="NZ_KQ955281.1"/>
</dbReference>
<sequence>MSLKSKVVKNIAKFIRLGLRITKHKATSLPGYIAYKLDKNILEELSSNTKFIFVTGTNGKTMTTHFISNILRQHYSRVYTNESGSNMVQGIITTLLDNPKNIETVAVLEVDEANLERIAKFLKADYVVFTNIFRDQMDRFGEIYNIFDKIMQGMEEMPKAKIIANGDLPIFAYEQMDKYDKVYYAIRDKNQIQHDYILDAENNSDGILCPRCNSILKYKLVNYSSLGDFTCPNCNFSSKNIKYEINELVKLESNFSKFMVGAEEYEISVGGLYNIYNALAALSLAKEMGLSYDEIHEGLKTQKNVFGRQENLKIADKNVIINLVKNPTGLNQIIELILLNKKDISLICLLNDNYADGLDVSWIYDSHYEKLKAMDIKDIYVSGTRSFDMKRRLEIAEIFDSDIKEFDYEKDIVEIIQSCKSKNVYILSTYTAMLRLREVLNLL</sequence>
<comment type="catalytic activity">
    <reaction evidence="2">
        <text>beta-D-GlcNAc-(1-&gt;4)-Mur2Ac(oyl-L-Ala-gamma-D-Glu-L-Lys-D-Ala-D-Ala)-di-trans,octa-cis-undecaprenyl diphosphate + L-glutamine + ATP + H2O = beta-D-GlcNAc-(1-&gt;4)-Mur2Ac(oyl-L-Ala-D-isoglutaminyl-L-Lys-D-Ala-D-Ala)-di-trans,octa-cis-undecaprenyl diphosphate + L-glutamate + ADP + phosphate + H(+)</text>
        <dbReference type="Rhea" id="RHEA:57928"/>
        <dbReference type="ChEBI" id="CHEBI:15377"/>
        <dbReference type="ChEBI" id="CHEBI:15378"/>
        <dbReference type="ChEBI" id="CHEBI:29985"/>
        <dbReference type="ChEBI" id="CHEBI:30616"/>
        <dbReference type="ChEBI" id="CHEBI:43474"/>
        <dbReference type="ChEBI" id="CHEBI:58359"/>
        <dbReference type="ChEBI" id="CHEBI:60033"/>
        <dbReference type="ChEBI" id="CHEBI:62233"/>
        <dbReference type="ChEBI" id="CHEBI:456216"/>
        <dbReference type="EC" id="6.3.5.13"/>
    </reaction>
</comment>
<reference evidence="6" key="1">
    <citation type="submission" date="2016-01" db="EMBL/GenBank/DDBJ databases">
        <authorList>
            <person name="Mitreva M."/>
            <person name="Pepin K.H."/>
            <person name="Mihindukulasuriya K.A."/>
            <person name="Fulton R."/>
            <person name="Fronick C."/>
            <person name="O'Laughlin M."/>
            <person name="Miner T."/>
            <person name="Herter B."/>
            <person name="Rosa B.A."/>
            <person name="Cordes M."/>
            <person name="Tomlinson C."/>
            <person name="Wollam A."/>
            <person name="Palsikar V.B."/>
            <person name="Mardis E.R."/>
            <person name="Wilson R.K."/>
        </authorList>
    </citation>
    <scope>NUCLEOTIDE SEQUENCE [LARGE SCALE GENOMIC DNA]</scope>
    <source>
        <strain evidence="6">MJR8151</strain>
    </source>
</reference>
<evidence type="ECO:0000256" key="1">
    <source>
        <dbReference type="ARBA" id="ARBA00004752"/>
    </source>
</evidence>
<dbReference type="Pfam" id="PF08353">
    <property type="entry name" value="MurT_C"/>
    <property type="match status" value="1"/>
</dbReference>
<dbReference type="UniPathway" id="UPA00219"/>
<evidence type="ECO:0000313" key="5">
    <source>
        <dbReference type="EMBL" id="KWZ77608.1"/>
    </source>
</evidence>
<dbReference type="Proteomes" id="UP000070383">
    <property type="component" value="Unassembled WGS sequence"/>
</dbReference>
<dbReference type="InterPro" id="IPR036565">
    <property type="entry name" value="Mur-like_cat_sf"/>
</dbReference>
<dbReference type="GO" id="GO:0140282">
    <property type="term" value="F:carbon-nitrogen ligase activity on lipid II"/>
    <property type="evidence" value="ECO:0007669"/>
    <property type="project" value="UniProtKB-UniRule"/>
</dbReference>
<feature type="binding site" evidence="2">
    <location>
        <position position="231"/>
    </location>
    <ligand>
        <name>Zn(2+)</name>
        <dbReference type="ChEBI" id="CHEBI:29105"/>
    </ligand>
</feature>
<dbReference type="GO" id="GO:0071555">
    <property type="term" value="P:cell wall organization"/>
    <property type="evidence" value="ECO:0007669"/>
    <property type="project" value="UniProtKB-KW"/>
</dbReference>
<dbReference type="GO" id="GO:0016881">
    <property type="term" value="F:acid-amino acid ligase activity"/>
    <property type="evidence" value="ECO:0007669"/>
    <property type="project" value="InterPro"/>
</dbReference>
<organism evidence="5 6">
    <name type="scientific">Anaerococcus tetradius</name>
    <dbReference type="NCBI Taxonomy" id="33036"/>
    <lineage>
        <taxon>Bacteria</taxon>
        <taxon>Bacillati</taxon>
        <taxon>Bacillota</taxon>
        <taxon>Tissierellia</taxon>
        <taxon>Tissierellales</taxon>
        <taxon>Peptoniphilaceae</taxon>
        <taxon>Anaerococcus</taxon>
    </lineage>
</organism>
<dbReference type="OrthoDB" id="9803907at2"/>
<feature type="binding site" evidence="2">
    <location>
        <position position="234"/>
    </location>
    <ligand>
        <name>Zn(2+)</name>
        <dbReference type="ChEBI" id="CHEBI:29105"/>
    </ligand>
</feature>
<dbReference type="InterPro" id="IPR013221">
    <property type="entry name" value="Mur_ligase_cen"/>
</dbReference>
<accession>A0A133KDF4</accession>
<feature type="domain" description="Mur ligase central" evidence="3">
    <location>
        <begin position="54"/>
        <end position="207"/>
    </location>
</feature>
<comment type="function">
    <text evidence="2">The lipid II isoglutaminyl synthase complex catalyzes the formation of alpha-D-isoglutamine in the cell wall lipid II stem peptide. The MurT subunit catalyzes the ATP-dependent amidation of D-glutamate residue of lipid II, converting it to an isoglutamine residue.</text>
</comment>
<feature type="binding site" evidence="2">
    <location>
        <position position="212"/>
    </location>
    <ligand>
        <name>Zn(2+)</name>
        <dbReference type="ChEBI" id="CHEBI:29105"/>
    </ligand>
</feature>
<evidence type="ECO:0000256" key="2">
    <source>
        <dbReference type="HAMAP-Rule" id="MF_02214"/>
    </source>
</evidence>
<dbReference type="HAMAP" id="MF_02214">
    <property type="entry name" value="Lipid_II_synth_MurT"/>
    <property type="match status" value="1"/>
</dbReference>
<dbReference type="Pfam" id="PF08245">
    <property type="entry name" value="Mur_ligase_M"/>
    <property type="match status" value="1"/>
</dbReference>
<dbReference type="EC" id="6.3.5.13" evidence="2"/>
<name>A0A133KDF4_9FIRM</name>
<dbReference type="InterPro" id="IPR013564">
    <property type="entry name" value="MurT_C"/>
</dbReference>
<evidence type="ECO:0000313" key="6">
    <source>
        <dbReference type="Proteomes" id="UP000070383"/>
    </source>
</evidence>
<keyword evidence="2" id="KW-0436">Ligase</keyword>
<comment type="pathway">
    <text evidence="1 2">Cell wall biogenesis; peptidoglycan biosynthesis.</text>
</comment>
<keyword evidence="2" id="KW-0067">ATP-binding</keyword>
<comment type="caution">
    <text evidence="5">The sequence shown here is derived from an EMBL/GenBank/DDBJ whole genome shotgun (WGS) entry which is preliminary data.</text>
</comment>
<dbReference type="PANTHER" id="PTHR23135">
    <property type="entry name" value="MUR LIGASE FAMILY MEMBER"/>
    <property type="match status" value="1"/>
</dbReference>
<evidence type="ECO:0000259" key="3">
    <source>
        <dbReference type="Pfam" id="PF08245"/>
    </source>
</evidence>
<dbReference type="GO" id="GO:0009252">
    <property type="term" value="P:peptidoglycan biosynthetic process"/>
    <property type="evidence" value="ECO:0007669"/>
    <property type="project" value="UniProtKB-UniRule"/>
</dbReference>
<dbReference type="GO" id="GO:0008360">
    <property type="term" value="P:regulation of cell shape"/>
    <property type="evidence" value="ECO:0007669"/>
    <property type="project" value="UniProtKB-KW"/>
</dbReference>